<feature type="domain" description="Metalloprotease TldD/E N-terminal" evidence="5">
    <location>
        <begin position="41"/>
        <end position="105"/>
    </location>
</feature>
<evidence type="ECO:0000259" key="5">
    <source>
        <dbReference type="Pfam" id="PF01523"/>
    </source>
</evidence>
<protein>
    <submittedName>
        <fullName evidence="9">Metalloprotease TldD</fullName>
    </submittedName>
</protein>
<dbReference type="NCBIfam" id="NF008006">
    <property type="entry name" value="PRK10735.1"/>
    <property type="match status" value="1"/>
</dbReference>
<name>A0A272EXS4_9RHOO</name>
<dbReference type="EMBL" id="NMRN01000003">
    <property type="protein sequence ID" value="PAS94918.1"/>
    <property type="molecule type" value="Genomic_DNA"/>
</dbReference>
<keyword evidence="2 9" id="KW-0645">Protease</keyword>
<evidence type="ECO:0000313" key="9">
    <source>
        <dbReference type="EMBL" id="PAS94918.1"/>
    </source>
</evidence>
<keyword evidence="11" id="KW-1185">Reference proteome</keyword>
<evidence type="ECO:0000256" key="2">
    <source>
        <dbReference type="ARBA" id="ARBA00022670"/>
    </source>
</evidence>
<dbReference type="Proteomes" id="UP000623509">
    <property type="component" value="Unassembled WGS sequence"/>
</dbReference>
<dbReference type="Proteomes" id="UP000216107">
    <property type="component" value="Unassembled WGS sequence"/>
</dbReference>
<evidence type="ECO:0000259" key="7">
    <source>
        <dbReference type="Pfam" id="PF19290"/>
    </source>
</evidence>
<dbReference type="InterPro" id="IPR002510">
    <property type="entry name" value="Metalloprtase-TldD/E_N"/>
</dbReference>
<comment type="caution">
    <text evidence="9">The sequence shown here is derived from an EMBL/GenBank/DDBJ whole genome shotgun (WGS) entry which is preliminary data.</text>
</comment>
<dbReference type="InterPro" id="IPR045570">
    <property type="entry name" value="Metalloprtase-TldD/E_cen_dom"/>
</dbReference>
<dbReference type="InterPro" id="IPR051463">
    <property type="entry name" value="Peptidase_U62_metallo"/>
</dbReference>
<keyword evidence="4 9" id="KW-0482">Metalloprotease</keyword>
<dbReference type="AlphaFoldDB" id="A0A272EXS4"/>
<evidence type="ECO:0000313" key="10">
    <source>
        <dbReference type="Proteomes" id="UP000216107"/>
    </source>
</evidence>
<dbReference type="InterPro" id="IPR035068">
    <property type="entry name" value="TldD/PmbA_N"/>
</dbReference>
<dbReference type="OrthoDB" id="9803213at2"/>
<dbReference type="InterPro" id="IPR045569">
    <property type="entry name" value="Metalloprtase-TldD/E_C"/>
</dbReference>
<dbReference type="GO" id="GO:0006508">
    <property type="term" value="P:proteolysis"/>
    <property type="evidence" value="ECO:0007669"/>
    <property type="project" value="UniProtKB-KW"/>
</dbReference>
<comment type="similarity">
    <text evidence="1">Belongs to the peptidase U62 family.</text>
</comment>
<dbReference type="Pfam" id="PF01523">
    <property type="entry name" value="PmbA_TldD_1st"/>
    <property type="match status" value="1"/>
</dbReference>
<reference evidence="9 10" key="2">
    <citation type="submission" date="2017-07" db="EMBL/GenBank/DDBJ databases">
        <title>Candidatus Dactylopiibacterium carminicum, a nitrogen-fixing symbiont of the cochineal insect Dactylopius coccus and Dactylopius opuntiae (Hemiptera: Coccoidea: Dactylopiidae).</title>
        <authorList>
            <person name="Vera A."/>
        </authorList>
    </citation>
    <scope>NUCLEOTIDE SEQUENCE [LARGE SCALE GENOMIC DNA]</scope>
    <source>
        <strain evidence="9 10">NFDCM</strain>
    </source>
</reference>
<dbReference type="PIRSF" id="PIRSF004919">
    <property type="entry name" value="TldD"/>
    <property type="match status" value="1"/>
</dbReference>
<feature type="domain" description="Metalloprotease TldD/E central" evidence="7">
    <location>
        <begin position="132"/>
        <end position="240"/>
    </location>
</feature>
<dbReference type="RefSeq" id="WP_095523269.1">
    <property type="nucleotide sequence ID" value="NZ_MDUX01000004.1"/>
</dbReference>
<reference evidence="8 11" key="1">
    <citation type="submission" date="2016-08" db="EMBL/GenBank/DDBJ databases">
        <title>Candidatus Dactylopiibacterium carminicum genome sequence.</title>
        <authorList>
            <person name="Ramirez-Puebla S.T."/>
            <person name="Ormeno-Orrillo E."/>
            <person name="Vera-Ponce De Leon A."/>
            <person name="Luis L."/>
            <person name="Sanchez-Flores A."/>
            <person name="Monica R."/>
            <person name="Martinez-Romero E."/>
        </authorList>
    </citation>
    <scope>NUCLEOTIDE SEQUENCE [LARGE SCALE GENOMIC DNA]</scope>
    <source>
        <strain evidence="8">END1</strain>
    </source>
</reference>
<dbReference type="InterPro" id="IPR036059">
    <property type="entry name" value="TldD/PmbA_sf"/>
</dbReference>
<dbReference type="Pfam" id="PF19290">
    <property type="entry name" value="PmbA_TldD_2nd"/>
    <property type="match status" value="1"/>
</dbReference>
<evidence type="ECO:0000259" key="6">
    <source>
        <dbReference type="Pfam" id="PF19289"/>
    </source>
</evidence>
<evidence type="ECO:0000256" key="1">
    <source>
        <dbReference type="ARBA" id="ARBA00005836"/>
    </source>
</evidence>
<feature type="domain" description="Metalloprotease TldD/E C-terminal" evidence="6">
    <location>
        <begin position="247"/>
        <end position="481"/>
    </location>
</feature>
<dbReference type="GO" id="GO:0008237">
    <property type="term" value="F:metallopeptidase activity"/>
    <property type="evidence" value="ECO:0007669"/>
    <property type="project" value="UniProtKB-KW"/>
</dbReference>
<sequence>MNSALTPLQLAQAGLLAPNGLDVQDLSRTLDAVMAHAVDAADLYLQNSRHESWSLEGGIVRSSSFSRDQGFGLRALDQDQSAFAFSQQISHARLLEAAASVRAIARQGGEGRAAIAAHPSLGHPARYDTQDPLASRDAQAKIALLERIDRQARALDSRVSEVNASLNCAHETILVMRQDGRLVADVRPMLRLSVFVIVTRGNQRESASSGIGGRFTFDAVTEETLDATLRQVVDEALIKLDAQPSPSGEMAVVIGPGWPGMLLHEAVGHGFEGDFTRQGSSIYSGRIGQQVAAAGVTIVDNGTLPGHCGSLTVDDEGEASQETVLIENGILRGFMQDGMNARLSGVAPTGNGRRQSYAHLPMPRMTNTYMRAGISDPQEIIASVKSGLYLANLGSGQVDIVSGRFTFQSALAYRIENGRLGAPVKGATLTGHGPEVMQRISMVGNDLALDPGFATCGKAGQNVPVCVGQPTLKVDRLLVGGTA</sequence>
<dbReference type="GO" id="GO:0005829">
    <property type="term" value="C:cytosol"/>
    <property type="evidence" value="ECO:0007669"/>
    <property type="project" value="TreeGrafter"/>
</dbReference>
<dbReference type="EMBL" id="MDUX01000004">
    <property type="protein sequence ID" value="KAF7600513.1"/>
    <property type="molecule type" value="Genomic_DNA"/>
</dbReference>
<evidence type="ECO:0000313" key="11">
    <source>
        <dbReference type="Proteomes" id="UP000623509"/>
    </source>
</evidence>
<accession>A0A272EXS4</accession>
<dbReference type="Gene3D" id="3.30.2290.10">
    <property type="entry name" value="PmbA/TldD superfamily"/>
    <property type="match status" value="1"/>
</dbReference>
<dbReference type="SUPFAM" id="SSF111283">
    <property type="entry name" value="Putative modulator of DNA gyrase, PmbA/TldD"/>
    <property type="match status" value="1"/>
</dbReference>
<organism evidence="9 10">
    <name type="scientific">Candidatus Dactylopiibacterium carminicum</name>
    <dbReference type="NCBI Taxonomy" id="857335"/>
    <lineage>
        <taxon>Bacteria</taxon>
        <taxon>Pseudomonadati</taxon>
        <taxon>Pseudomonadota</taxon>
        <taxon>Betaproteobacteria</taxon>
        <taxon>Rhodocyclales</taxon>
        <taxon>Rhodocyclaceae</taxon>
        <taxon>Candidatus Dactylopiibacterium</taxon>
    </lineage>
</organism>
<evidence type="ECO:0000313" key="8">
    <source>
        <dbReference type="EMBL" id="KAF7600513.1"/>
    </source>
</evidence>
<evidence type="ECO:0000256" key="4">
    <source>
        <dbReference type="ARBA" id="ARBA00023049"/>
    </source>
</evidence>
<dbReference type="PANTHER" id="PTHR30624">
    <property type="entry name" value="UNCHARACTERIZED PROTEIN TLDD AND PMBA"/>
    <property type="match status" value="1"/>
</dbReference>
<keyword evidence="3" id="KW-0378">Hydrolase</keyword>
<evidence type="ECO:0000256" key="3">
    <source>
        <dbReference type="ARBA" id="ARBA00022801"/>
    </source>
</evidence>
<dbReference type="Pfam" id="PF19289">
    <property type="entry name" value="PmbA_TldD_3rd"/>
    <property type="match status" value="1"/>
</dbReference>
<gene>
    <name evidence="8" type="ORF">BGI27_02120</name>
    <name evidence="9" type="ORF">CGU29_02045</name>
</gene>
<dbReference type="PANTHER" id="PTHR30624:SF4">
    <property type="entry name" value="METALLOPROTEASE TLDD"/>
    <property type="match status" value="1"/>
</dbReference>
<proteinExistence type="inferred from homology"/>
<dbReference type="InterPro" id="IPR025502">
    <property type="entry name" value="TldD"/>
</dbReference>